<name>A0A5B7BCU1_DAVIN</name>
<dbReference type="PANTHER" id="PTHR36388">
    <property type="entry name" value="OS02G0469000 PROTEIN"/>
    <property type="match status" value="1"/>
</dbReference>
<reference evidence="1" key="1">
    <citation type="submission" date="2019-08" db="EMBL/GenBank/DDBJ databases">
        <title>Reference gene set and small RNA set construction with multiple tissues from Davidia involucrata Baill.</title>
        <authorList>
            <person name="Yang H."/>
            <person name="Zhou C."/>
            <person name="Li G."/>
            <person name="Wang J."/>
            <person name="Gao P."/>
            <person name="Wang M."/>
            <person name="Wang R."/>
            <person name="Zhao Y."/>
        </authorList>
    </citation>
    <scope>NUCLEOTIDE SEQUENCE</scope>
    <source>
        <tissue evidence="1">Mixed with DoveR01_LX</tissue>
    </source>
</reference>
<dbReference type="PANTHER" id="PTHR36388:SF1">
    <property type="entry name" value="OS02G0469000 PROTEIN"/>
    <property type="match status" value="1"/>
</dbReference>
<dbReference type="EMBL" id="GHES01036110">
    <property type="protein sequence ID" value="MPA66669.1"/>
    <property type="molecule type" value="Transcribed_RNA"/>
</dbReference>
<evidence type="ECO:0000313" key="1">
    <source>
        <dbReference type="EMBL" id="MPA66669.1"/>
    </source>
</evidence>
<gene>
    <name evidence="1" type="ORF">Din_036110</name>
</gene>
<sequence>MAVGDDMVESSVSSHILTSVESKQSGDVLAPEDVAWVDSCFIKDSEISDSNWNSLKDALLEILNSQPESLDSSAAGRDDFSGETDIEILPSSEEAETSQNLGRSVSDIVLFNEEAEKNDNDGIISWQTDTSRSRTDLVNAFLPNYNEDLRQIENTDSEVDLGFPIFEMEPSIDDIFRVWDLDIPAEEDELIKQLNKALAESSLQPTPSTSDDSGVLKDLKEESLDDLISGISDLSLNQNSG</sequence>
<protein>
    <submittedName>
        <fullName evidence="1">Uncharacterized protein</fullName>
    </submittedName>
</protein>
<accession>A0A5B7BCU1</accession>
<dbReference type="AlphaFoldDB" id="A0A5B7BCU1"/>
<proteinExistence type="predicted"/>
<organism evidence="1">
    <name type="scientific">Davidia involucrata</name>
    <name type="common">Dove tree</name>
    <dbReference type="NCBI Taxonomy" id="16924"/>
    <lineage>
        <taxon>Eukaryota</taxon>
        <taxon>Viridiplantae</taxon>
        <taxon>Streptophyta</taxon>
        <taxon>Embryophyta</taxon>
        <taxon>Tracheophyta</taxon>
        <taxon>Spermatophyta</taxon>
        <taxon>Magnoliopsida</taxon>
        <taxon>eudicotyledons</taxon>
        <taxon>Gunneridae</taxon>
        <taxon>Pentapetalae</taxon>
        <taxon>asterids</taxon>
        <taxon>Cornales</taxon>
        <taxon>Nyssaceae</taxon>
        <taxon>Davidia</taxon>
    </lineage>
</organism>